<keyword evidence="4 11" id="KW-0808">Transferase</keyword>
<keyword evidence="1 11" id="KW-1003">Cell membrane</keyword>
<evidence type="ECO:0000313" key="14">
    <source>
        <dbReference type="EMBL" id="SHH53513.1"/>
    </source>
</evidence>
<feature type="transmembrane region" description="Helical" evidence="11">
    <location>
        <begin position="55"/>
        <end position="77"/>
    </location>
</feature>
<dbReference type="EMBL" id="FQXC01000003">
    <property type="protein sequence ID" value="SHH53513.1"/>
    <property type="molecule type" value="Genomic_DNA"/>
</dbReference>
<evidence type="ECO:0000256" key="9">
    <source>
        <dbReference type="ARBA" id="ARBA00023136"/>
    </source>
</evidence>
<proteinExistence type="inferred from homology"/>
<dbReference type="GO" id="GO:0009274">
    <property type="term" value="C:peptidoglycan-based cell wall"/>
    <property type="evidence" value="ECO:0007669"/>
    <property type="project" value="InterPro"/>
</dbReference>
<comment type="subcellular location">
    <subcellularLocation>
        <location evidence="11">Cell inner membrane</location>
        <topology evidence="11">Single-pass membrane protein</topology>
    </subcellularLocation>
</comment>
<dbReference type="GO" id="GO:0008360">
    <property type="term" value="P:regulation of cell shape"/>
    <property type="evidence" value="ECO:0007669"/>
    <property type="project" value="UniProtKB-KW"/>
</dbReference>
<evidence type="ECO:0000256" key="11">
    <source>
        <dbReference type="HAMAP-Rule" id="MF_00766"/>
    </source>
</evidence>
<evidence type="ECO:0000256" key="2">
    <source>
        <dbReference type="ARBA" id="ARBA00022519"/>
    </source>
</evidence>
<dbReference type="InterPro" id="IPR036950">
    <property type="entry name" value="PBP_transglycosylase"/>
</dbReference>
<dbReference type="Gene3D" id="1.10.3810.10">
    <property type="entry name" value="Biosynthetic peptidoglycan transglycosylase-like"/>
    <property type="match status" value="1"/>
</dbReference>
<dbReference type="InterPro" id="IPR001264">
    <property type="entry name" value="Glyco_trans_51"/>
</dbReference>
<dbReference type="PANTHER" id="PTHR30400">
    <property type="entry name" value="MONOFUNCTIONAL BIOSYNTHETIC PEPTIDOGLYCAN TRANSGLYCOSYLASE"/>
    <property type="match status" value="1"/>
</dbReference>
<sequence length="270" mass="29574">MTVAPNVPRMAGEKQKSASQQGPRLVKAKKTRKKAEAPPRLVDRILAPYRWLVKWTFRLVLIAVVLAIALAALFGWVNPPTTHTMWSEGRRLAEPVDHTWVPAEQIAPVMFRSAVAAEDANFCLHWGFDVEAIQAAIEAGGARGASTISQQVVKNVYLWQGRSWVRKAMEAGLTPLVEAFWSKRRILEVYLNIAEFDEGVFGVQAAAVHYFGVDARDLSAVQAARLAAVLPSPKTRSASQPSSFVQRRGGSIRAGAETINADGRADCFQG</sequence>
<dbReference type="NCBIfam" id="TIGR02070">
    <property type="entry name" value="mono_pep_trsgly"/>
    <property type="match status" value="1"/>
</dbReference>
<dbReference type="UniPathway" id="UPA00219"/>
<name>A0A1M5TSX0_9RHOB</name>
<evidence type="ECO:0000256" key="1">
    <source>
        <dbReference type="ARBA" id="ARBA00022475"/>
    </source>
</evidence>
<dbReference type="Proteomes" id="UP000184221">
    <property type="component" value="Unassembled WGS sequence"/>
</dbReference>
<keyword evidence="2 11" id="KW-0997">Cell inner membrane</keyword>
<reference evidence="14 15" key="1">
    <citation type="submission" date="2016-11" db="EMBL/GenBank/DDBJ databases">
        <authorList>
            <person name="Jaros S."/>
            <person name="Januszkiewicz K."/>
            <person name="Wedrychowicz H."/>
        </authorList>
    </citation>
    <scope>NUCLEOTIDE SEQUENCE [LARGE SCALE GENOMIC DNA]</scope>
    <source>
        <strain evidence="14 15">DSM 29431</strain>
    </source>
</reference>
<dbReference type="STRING" id="996342.SAMN05443551_2339"/>
<dbReference type="GO" id="GO:0008955">
    <property type="term" value="F:peptidoglycan glycosyltransferase activity"/>
    <property type="evidence" value="ECO:0007669"/>
    <property type="project" value="UniProtKB-UniRule"/>
</dbReference>
<protein>
    <recommendedName>
        <fullName evidence="11">Biosynthetic peptidoglycan transglycosylase</fullName>
        <ecNumber evidence="11">2.4.99.28</ecNumber>
    </recommendedName>
    <alternativeName>
        <fullName evidence="11">Glycan polymerase</fullName>
    </alternativeName>
    <alternativeName>
        <fullName evidence="11">Peptidoglycan glycosyltransferase MtgA</fullName>
        <shortName evidence="11">PGT</shortName>
    </alternativeName>
</protein>
<dbReference type="PANTHER" id="PTHR30400:SF0">
    <property type="entry name" value="BIOSYNTHETIC PEPTIDOGLYCAN TRANSGLYCOSYLASE"/>
    <property type="match status" value="1"/>
</dbReference>
<comment type="pathway">
    <text evidence="11">Cell wall biogenesis; peptidoglycan biosynthesis.</text>
</comment>
<dbReference type="HAMAP" id="MF_00766">
    <property type="entry name" value="PGT_MtgA"/>
    <property type="match status" value="1"/>
</dbReference>
<keyword evidence="15" id="KW-1185">Reference proteome</keyword>
<evidence type="ECO:0000256" key="3">
    <source>
        <dbReference type="ARBA" id="ARBA00022676"/>
    </source>
</evidence>
<feature type="region of interest" description="Disordered" evidence="12">
    <location>
        <begin position="1"/>
        <end position="33"/>
    </location>
</feature>
<dbReference type="GO" id="GO:0009252">
    <property type="term" value="P:peptidoglycan biosynthetic process"/>
    <property type="evidence" value="ECO:0007669"/>
    <property type="project" value="UniProtKB-UniRule"/>
</dbReference>
<feature type="domain" description="Glycosyl transferase family 51" evidence="13">
    <location>
        <begin position="95"/>
        <end position="247"/>
    </location>
</feature>
<evidence type="ECO:0000256" key="4">
    <source>
        <dbReference type="ARBA" id="ARBA00022679"/>
    </source>
</evidence>
<dbReference type="InterPro" id="IPR023346">
    <property type="entry name" value="Lysozyme-like_dom_sf"/>
</dbReference>
<evidence type="ECO:0000256" key="7">
    <source>
        <dbReference type="ARBA" id="ARBA00022984"/>
    </source>
</evidence>
<dbReference type="InterPro" id="IPR011812">
    <property type="entry name" value="Pep_trsgly"/>
</dbReference>
<dbReference type="EC" id="2.4.99.28" evidence="11"/>
<keyword evidence="6 11" id="KW-0133">Cell shape</keyword>
<evidence type="ECO:0000259" key="13">
    <source>
        <dbReference type="Pfam" id="PF00912"/>
    </source>
</evidence>
<comment type="catalytic activity">
    <reaction evidence="11">
        <text>[GlcNAc-(1-&gt;4)-Mur2Ac(oyl-L-Ala-gamma-D-Glu-L-Lys-D-Ala-D-Ala)](n)-di-trans,octa-cis-undecaprenyl diphosphate + beta-D-GlcNAc-(1-&gt;4)-Mur2Ac(oyl-L-Ala-gamma-D-Glu-L-Lys-D-Ala-D-Ala)-di-trans,octa-cis-undecaprenyl diphosphate = [GlcNAc-(1-&gt;4)-Mur2Ac(oyl-L-Ala-gamma-D-Glu-L-Lys-D-Ala-D-Ala)](n+1)-di-trans,octa-cis-undecaprenyl diphosphate + di-trans,octa-cis-undecaprenyl diphosphate + H(+)</text>
        <dbReference type="Rhea" id="RHEA:23708"/>
        <dbReference type="Rhea" id="RHEA-COMP:9602"/>
        <dbReference type="Rhea" id="RHEA-COMP:9603"/>
        <dbReference type="ChEBI" id="CHEBI:15378"/>
        <dbReference type="ChEBI" id="CHEBI:58405"/>
        <dbReference type="ChEBI" id="CHEBI:60033"/>
        <dbReference type="ChEBI" id="CHEBI:78435"/>
        <dbReference type="EC" id="2.4.99.28"/>
    </reaction>
</comment>
<accession>A0A1M5TSX0</accession>
<evidence type="ECO:0000256" key="5">
    <source>
        <dbReference type="ARBA" id="ARBA00022692"/>
    </source>
</evidence>
<dbReference type="AlphaFoldDB" id="A0A1M5TSX0"/>
<keyword evidence="8 11" id="KW-1133">Transmembrane helix</keyword>
<dbReference type="GO" id="GO:0005886">
    <property type="term" value="C:plasma membrane"/>
    <property type="evidence" value="ECO:0007669"/>
    <property type="project" value="UniProtKB-SubCell"/>
</dbReference>
<comment type="similarity">
    <text evidence="11">Belongs to the glycosyltransferase 51 family.</text>
</comment>
<keyword evidence="10 11" id="KW-0961">Cell wall biogenesis/degradation</keyword>
<evidence type="ECO:0000256" key="12">
    <source>
        <dbReference type="SAM" id="MobiDB-lite"/>
    </source>
</evidence>
<keyword evidence="7 11" id="KW-0573">Peptidoglycan synthesis</keyword>
<evidence type="ECO:0000256" key="10">
    <source>
        <dbReference type="ARBA" id="ARBA00023316"/>
    </source>
</evidence>
<evidence type="ECO:0000256" key="8">
    <source>
        <dbReference type="ARBA" id="ARBA00022989"/>
    </source>
</evidence>
<dbReference type="SUPFAM" id="SSF53955">
    <property type="entry name" value="Lysozyme-like"/>
    <property type="match status" value="1"/>
</dbReference>
<evidence type="ECO:0000256" key="6">
    <source>
        <dbReference type="ARBA" id="ARBA00022960"/>
    </source>
</evidence>
<dbReference type="GO" id="GO:0016763">
    <property type="term" value="F:pentosyltransferase activity"/>
    <property type="evidence" value="ECO:0007669"/>
    <property type="project" value="InterPro"/>
</dbReference>
<evidence type="ECO:0000313" key="15">
    <source>
        <dbReference type="Proteomes" id="UP000184221"/>
    </source>
</evidence>
<dbReference type="Pfam" id="PF00912">
    <property type="entry name" value="Transgly"/>
    <property type="match status" value="1"/>
</dbReference>
<dbReference type="GO" id="GO:0071555">
    <property type="term" value="P:cell wall organization"/>
    <property type="evidence" value="ECO:0007669"/>
    <property type="project" value="UniProtKB-KW"/>
</dbReference>
<gene>
    <name evidence="11" type="primary">mtgA</name>
    <name evidence="14" type="ORF">SAMN05443551_2339</name>
</gene>
<keyword evidence="9 11" id="KW-0472">Membrane</keyword>
<organism evidence="14 15">
    <name type="scientific">Marivita hallyeonensis</name>
    <dbReference type="NCBI Taxonomy" id="996342"/>
    <lineage>
        <taxon>Bacteria</taxon>
        <taxon>Pseudomonadati</taxon>
        <taxon>Pseudomonadota</taxon>
        <taxon>Alphaproteobacteria</taxon>
        <taxon>Rhodobacterales</taxon>
        <taxon>Roseobacteraceae</taxon>
        <taxon>Marivita</taxon>
    </lineage>
</organism>
<comment type="function">
    <text evidence="11">Peptidoglycan polymerase that catalyzes glycan chain elongation from lipid-linked precursors.</text>
</comment>
<keyword evidence="3 11" id="KW-0328">Glycosyltransferase</keyword>
<keyword evidence="5 11" id="KW-0812">Transmembrane</keyword>